<reference evidence="2" key="1">
    <citation type="journal article" date="2023" name="Hortic. Res.">
        <title>A chromosome-level phased genome enabling allele-level studies in sweet orange: a case study on citrus Huanglongbing tolerance.</title>
        <authorList>
            <person name="Wu B."/>
            <person name="Yu Q."/>
            <person name="Deng Z."/>
            <person name="Duan Y."/>
            <person name="Luo F."/>
            <person name="Gmitter F. Jr."/>
        </authorList>
    </citation>
    <scope>NUCLEOTIDE SEQUENCE [LARGE SCALE GENOMIC DNA]</scope>
    <source>
        <strain evidence="2">cv. Valencia</strain>
    </source>
</reference>
<keyword evidence="1" id="KW-0575">Peroxidase</keyword>
<evidence type="ECO:0000313" key="1">
    <source>
        <dbReference type="EMBL" id="KAH9769636.1"/>
    </source>
</evidence>
<keyword evidence="2" id="KW-1185">Reference proteome</keyword>
<accession>A0ACB8L868</accession>
<sequence length="267" mass="30389">MSSFVVEKENLLEMPSSPIVLEEDLLEMPSSPIVLEEDLLEMPSSPIIKEEDSLEISDEKIQFIIDLNFQFNNLCEIVHDVSLEDKTCIEDNEESESEWWAHHYLGMRNGRLIPMGGGFLGIVRDNGPEVKDDEEDQDKIDDNNNQRSYNFQETGLPRKGFGVQVQVAVERPLPGPIIVPCNSGNGGIQGLRWYAKRLRIDDDGDVADEFLDEVLPQTSASEEEQHRPLPKFEVRYSTRPVKVKNQVLTTDGKIQQCVEYRGSLLWV</sequence>
<dbReference type="Proteomes" id="UP000829398">
    <property type="component" value="Chromosome 4"/>
</dbReference>
<proteinExistence type="predicted"/>
<organism evidence="1 2">
    <name type="scientific">Citrus sinensis</name>
    <name type="common">Sweet orange</name>
    <name type="synonym">Citrus aurantium var. sinensis</name>
    <dbReference type="NCBI Taxonomy" id="2711"/>
    <lineage>
        <taxon>Eukaryota</taxon>
        <taxon>Viridiplantae</taxon>
        <taxon>Streptophyta</taxon>
        <taxon>Embryophyta</taxon>
        <taxon>Tracheophyta</taxon>
        <taxon>Spermatophyta</taxon>
        <taxon>Magnoliopsida</taxon>
        <taxon>eudicotyledons</taxon>
        <taxon>Gunneridae</taxon>
        <taxon>Pentapetalae</taxon>
        <taxon>rosids</taxon>
        <taxon>malvids</taxon>
        <taxon>Sapindales</taxon>
        <taxon>Rutaceae</taxon>
        <taxon>Aurantioideae</taxon>
        <taxon>Citrus</taxon>
    </lineage>
</organism>
<gene>
    <name evidence="1" type="ORF">KPL71_012091</name>
</gene>
<evidence type="ECO:0000313" key="2">
    <source>
        <dbReference type="Proteomes" id="UP000829398"/>
    </source>
</evidence>
<comment type="caution">
    <text evidence="1">The sequence shown here is derived from an EMBL/GenBank/DDBJ whole genome shotgun (WGS) entry which is preliminary data.</text>
</comment>
<name>A0ACB8L868_CITSI</name>
<dbReference type="EMBL" id="CM039173">
    <property type="protein sequence ID" value="KAH9769636.1"/>
    <property type="molecule type" value="Genomic_DNA"/>
</dbReference>
<keyword evidence="1" id="KW-0560">Oxidoreductase</keyword>
<protein>
    <submittedName>
        <fullName evidence="1">Phospholipid hydroperoxide glutathione peroxidase</fullName>
    </submittedName>
</protein>